<keyword evidence="3" id="KW-1185">Reference proteome</keyword>
<accession>A0ABT1WIT8</accession>
<comment type="caution">
    <text evidence="2">The sequence shown here is derived from an EMBL/GenBank/DDBJ whole genome shotgun (WGS) entry which is preliminary data.</text>
</comment>
<evidence type="ECO:0000313" key="2">
    <source>
        <dbReference type="EMBL" id="MCQ8897430.1"/>
    </source>
</evidence>
<evidence type="ECO:0000313" key="3">
    <source>
        <dbReference type="Proteomes" id="UP001204142"/>
    </source>
</evidence>
<proteinExistence type="predicted"/>
<gene>
    <name evidence="2" type="ORF">NQT62_13395</name>
</gene>
<protein>
    <recommendedName>
        <fullName evidence="4">Outer-membrane lipoprotein LolB</fullName>
    </recommendedName>
</protein>
<dbReference type="EMBL" id="JANIGO010000005">
    <property type="protein sequence ID" value="MCQ8897430.1"/>
    <property type="molecule type" value="Genomic_DNA"/>
</dbReference>
<evidence type="ECO:0008006" key="4">
    <source>
        <dbReference type="Google" id="ProtNLM"/>
    </source>
</evidence>
<dbReference type="RefSeq" id="WP_256765237.1">
    <property type="nucleotide sequence ID" value="NZ_JANIGO010000005.1"/>
</dbReference>
<dbReference type="SUPFAM" id="SSF89392">
    <property type="entry name" value="Prokaryotic lipoproteins and lipoprotein localization factors"/>
    <property type="match status" value="1"/>
</dbReference>
<reference evidence="2 3" key="1">
    <citation type="submission" date="2022-07" db="EMBL/GenBank/DDBJ databases">
        <authorList>
            <person name="Xamxidin M."/>
            <person name="Wu M."/>
        </authorList>
    </citation>
    <scope>NUCLEOTIDE SEQUENCE [LARGE SCALE GENOMIC DNA]</scope>
    <source>
        <strain evidence="2 3">NBRC 111650</strain>
    </source>
</reference>
<name>A0ABT1WIT8_9BURK</name>
<organism evidence="2 3">
    <name type="scientific">Limnobacter humi</name>
    <dbReference type="NCBI Taxonomy" id="1778671"/>
    <lineage>
        <taxon>Bacteria</taxon>
        <taxon>Pseudomonadati</taxon>
        <taxon>Pseudomonadota</taxon>
        <taxon>Betaproteobacteria</taxon>
        <taxon>Burkholderiales</taxon>
        <taxon>Burkholderiaceae</taxon>
        <taxon>Limnobacter</taxon>
    </lineage>
</organism>
<keyword evidence="1" id="KW-0732">Signal</keyword>
<sequence>MQHVHTHQAGWLRWTAPVLLGFLLSACSTLGKPAGGIDCTASDASCHYGRFGLLWKAVDDQGQVKAESVSGSYEWRSGIAVKGDHPPVELAYLEVNSTLGPSLGQAQRNGNYYEVRAADGRVYLAQDWQSLFDLMFPVTLPADALVNWMKNPNPNQLPTLPEHWKWQNSDGHYRVLFVQNNTSGRIDLIPQGKIGRE</sequence>
<dbReference type="Proteomes" id="UP001204142">
    <property type="component" value="Unassembled WGS sequence"/>
</dbReference>
<dbReference type="InterPro" id="IPR029046">
    <property type="entry name" value="LolA/LolB/LppX"/>
</dbReference>
<evidence type="ECO:0000256" key="1">
    <source>
        <dbReference type="ARBA" id="ARBA00022729"/>
    </source>
</evidence>